<organism evidence="1 2">
    <name type="scientific">Candidatus Gallionella acididurans</name>
    <dbReference type="NCBI Taxonomy" id="1796491"/>
    <lineage>
        <taxon>Bacteria</taxon>
        <taxon>Pseudomonadati</taxon>
        <taxon>Pseudomonadota</taxon>
        <taxon>Betaproteobacteria</taxon>
        <taxon>Nitrosomonadales</taxon>
        <taxon>Gallionellaceae</taxon>
        <taxon>Gallionella</taxon>
    </lineage>
</organism>
<dbReference type="Proteomes" id="UP000070578">
    <property type="component" value="Unassembled WGS sequence"/>
</dbReference>
<reference evidence="1 2" key="2">
    <citation type="submission" date="2016-03" db="EMBL/GenBank/DDBJ databases">
        <title>New uncultured bacterium of the family Gallionellaceae from acid mine drainage: description and reconstruction of genome based on metagenomic analysis of microbial community.</title>
        <authorList>
            <person name="Kadnikov V."/>
            <person name="Ivasenko D."/>
            <person name="Beletsky A."/>
            <person name="Mardanov A."/>
            <person name="Danilova E."/>
            <person name="Pimenov N."/>
            <person name="Karnachuk O."/>
            <person name="Ravin N."/>
        </authorList>
    </citation>
    <scope>NUCLEOTIDE SEQUENCE [LARGE SCALE GENOMIC DNA]</scope>
    <source>
        <strain evidence="1">ShG14-8</strain>
    </source>
</reference>
<accession>A0A139BRB3</accession>
<evidence type="ECO:0000313" key="2">
    <source>
        <dbReference type="Proteomes" id="UP000070578"/>
    </source>
</evidence>
<protein>
    <submittedName>
        <fullName evidence="1">Uncharacterized protein</fullName>
    </submittedName>
</protein>
<sequence>MSFVIANEMVGLKIPSLRTKCWVSKCRHCERSEAIQQDKNAFFKATWIATSVSPPRNDDVFWIAASATPPRNDKAFSIPAFAGMTACML</sequence>
<reference evidence="1 2" key="1">
    <citation type="submission" date="2016-02" db="EMBL/GenBank/DDBJ databases">
        <authorList>
            <person name="Wen L."/>
            <person name="He K."/>
            <person name="Yang H."/>
        </authorList>
    </citation>
    <scope>NUCLEOTIDE SEQUENCE [LARGE SCALE GENOMIC DNA]</scope>
    <source>
        <strain evidence="1">ShG14-8</strain>
    </source>
</reference>
<evidence type="ECO:0000313" key="1">
    <source>
        <dbReference type="EMBL" id="KXS31536.1"/>
    </source>
</evidence>
<name>A0A139BRB3_9PROT</name>
<dbReference type="AlphaFoldDB" id="A0A139BRB3"/>
<gene>
    <name evidence="1" type="ORF">AWT59_2324</name>
</gene>
<dbReference type="EMBL" id="LSLI01000069">
    <property type="protein sequence ID" value="KXS31536.1"/>
    <property type="molecule type" value="Genomic_DNA"/>
</dbReference>
<proteinExistence type="predicted"/>
<comment type="caution">
    <text evidence="1">The sequence shown here is derived from an EMBL/GenBank/DDBJ whole genome shotgun (WGS) entry which is preliminary data.</text>
</comment>